<evidence type="ECO:0000256" key="11">
    <source>
        <dbReference type="SAM" id="MobiDB-lite"/>
    </source>
</evidence>
<dbReference type="SUPFAM" id="SSF48264">
    <property type="entry name" value="Cytochrome P450"/>
    <property type="match status" value="1"/>
</dbReference>
<evidence type="ECO:0000256" key="8">
    <source>
        <dbReference type="ARBA" id="ARBA00023033"/>
    </source>
</evidence>
<evidence type="ECO:0000256" key="3">
    <source>
        <dbReference type="ARBA" id="ARBA00022617"/>
    </source>
</evidence>
<evidence type="ECO:0000256" key="5">
    <source>
        <dbReference type="ARBA" id="ARBA00023002"/>
    </source>
</evidence>
<dbReference type="InterPro" id="IPR017972">
    <property type="entry name" value="Cyt_P450_CS"/>
</dbReference>
<sequence>MAVSYFSGIALVLAVWIVYSWVKNELGWMRARRFGREYGCEEPKSVENEWPGGVERYVRMLRAEKDMDILDDRILARYQQMGVGTYRMHNPFYNSIVFTSDPSNIQAVLATQFHDYELGPSRSQNMSELLGHGIFTADGEAWAHYRQQLKPQFARDQISDLDAADQHLRILYRALPQTSSEPADLLPLLLRFTMDVSTEFLFGKSVNSQTTALRSIDSGATKELLAEEEFVQALSYAQEYIIFRLRFSKLWWLARSRKFLDACQTCKDYSANFVQSALSSSSKPPPTAVPAEEEEEKEEGEGESSGEKNAKYVLLNALTEQTRNPTELRDQMLHLLLAGRDTTAALLAWTLLLLSHDPARYAKYRGVVLSHFGPSTSTPFAPYSSASASASSPHPPMTFASLKSCKTLTYLLYETLRLYPIVPLNSRVAVRDTILPFGGGKDGTSPVVVRRGETVSYSTYVMHRRADIWGDDALEWRPERWEGRKLGWEFGGFSGGARVCIGQQYALNEASFVIARFLQKYERIEAVDMDEKPKKKLSLTLSPSDVRVRLYPAAE</sequence>
<dbReference type="InterPro" id="IPR002402">
    <property type="entry name" value="Cyt_P450_E_grp-II"/>
</dbReference>
<protein>
    <recommendedName>
        <fullName evidence="15">Cytochrome P450</fullName>
    </recommendedName>
</protein>
<keyword evidence="12" id="KW-0472">Membrane</keyword>
<keyword evidence="5 10" id="KW-0560">Oxidoreductase</keyword>
<dbReference type="VEuPathDB" id="FungiDB:MFRU_001g04780"/>
<comment type="cofactor">
    <cofactor evidence="1 9">
        <name>heme</name>
        <dbReference type="ChEBI" id="CHEBI:30413"/>
    </cofactor>
</comment>
<dbReference type="InterPro" id="IPR036396">
    <property type="entry name" value="Cyt_P450_sf"/>
</dbReference>
<dbReference type="PANTHER" id="PTHR24287">
    <property type="entry name" value="P450, PUTATIVE (EUROFUNG)-RELATED"/>
    <property type="match status" value="1"/>
</dbReference>
<dbReference type="InterPro" id="IPR047146">
    <property type="entry name" value="Cyt_P450_E_CYP52_fungi"/>
</dbReference>
<dbReference type="GO" id="GO:0020037">
    <property type="term" value="F:heme binding"/>
    <property type="evidence" value="ECO:0007669"/>
    <property type="project" value="InterPro"/>
</dbReference>
<dbReference type="PRINTS" id="PR00464">
    <property type="entry name" value="EP450II"/>
</dbReference>
<dbReference type="AlphaFoldDB" id="A0A5M9K0P7"/>
<dbReference type="PRINTS" id="PR00385">
    <property type="entry name" value="P450"/>
</dbReference>
<dbReference type="InterPro" id="IPR002974">
    <property type="entry name" value="Cyt_P450_E_CYP52_ascomycetes"/>
</dbReference>
<evidence type="ECO:0000256" key="1">
    <source>
        <dbReference type="ARBA" id="ARBA00001971"/>
    </source>
</evidence>
<dbReference type="Gene3D" id="1.10.630.10">
    <property type="entry name" value="Cytochrome P450"/>
    <property type="match status" value="1"/>
</dbReference>
<evidence type="ECO:0000256" key="2">
    <source>
        <dbReference type="ARBA" id="ARBA00010617"/>
    </source>
</evidence>
<dbReference type="GO" id="GO:0016712">
    <property type="term" value="F:oxidoreductase activity, acting on paired donors, with incorporation or reduction of molecular oxygen, reduced flavin or flavoprotein as one donor, and incorporation of one atom of oxygen"/>
    <property type="evidence" value="ECO:0007669"/>
    <property type="project" value="InterPro"/>
</dbReference>
<keyword evidence="12" id="KW-1133">Transmembrane helix</keyword>
<name>A0A5M9K0P7_MONFR</name>
<comment type="caution">
    <text evidence="13">The sequence shown here is derived from an EMBL/GenBank/DDBJ whole genome shotgun (WGS) entry which is preliminary data.</text>
</comment>
<keyword evidence="6 9" id="KW-0408">Iron</keyword>
<reference evidence="13 14" key="1">
    <citation type="submission" date="2019-06" db="EMBL/GenBank/DDBJ databases">
        <title>Genome Sequence of the Brown Rot Fungal Pathogen Monilinia fructicola.</title>
        <authorList>
            <person name="De Miccolis Angelini R.M."/>
            <person name="Landi L."/>
            <person name="Abate D."/>
            <person name="Pollastro S."/>
            <person name="Romanazzi G."/>
            <person name="Faretra F."/>
        </authorList>
    </citation>
    <scope>NUCLEOTIDE SEQUENCE [LARGE SCALE GENOMIC DNA]</scope>
    <source>
        <strain evidence="13 14">Mfrc123</strain>
    </source>
</reference>
<dbReference type="EMBL" id="VICG01000003">
    <property type="protein sequence ID" value="KAA8573552.1"/>
    <property type="molecule type" value="Genomic_DNA"/>
</dbReference>
<evidence type="ECO:0008006" key="15">
    <source>
        <dbReference type="Google" id="ProtNLM"/>
    </source>
</evidence>
<feature type="binding site" description="axial binding residue" evidence="9">
    <location>
        <position position="500"/>
    </location>
    <ligand>
        <name>heme</name>
        <dbReference type="ChEBI" id="CHEBI:30413"/>
    </ligand>
    <ligandPart>
        <name>Fe</name>
        <dbReference type="ChEBI" id="CHEBI:18248"/>
    </ligandPart>
</feature>
<feature type="region of interest" description="Disordered" evidence="11">
    <location>
        <begin position="277"/>
        <end position="307"/>
    </location>
</feature>
<keyword evidence="7" id="KW-0843">Virulence</keyword>
<dbReference type="Pfam" id="PF00067">
    <property type="entry name" value="p450"/>
    <property type="match status" value="1"/>
</dbReference>
<evidence type="ECO:0000256" key="4">
    <source>
        <dbReference type="ARBA" id="ARBA00022723"/>
    </source>
</evidence>
<comment type="similarity">
    <text evidence="2 10">Belongs to the cytochrome P450 family.</text>
</comment>
<dbReference type="Proteomes" id="UP000322873">
    <property type="component" value="Unassembled WGS sequence"/>
</dbReference>
<evidence type="ECO:0000256" key="12">
    <source>
        <dbReference type="SAM" id="Phobius"/>
    </source>
</evidence>
<evidence type="ECO:0000256" key="6">
    <source>
        <dbReference type="ARBA" id="ARBA00023004"/>
    </source>
</evidence>
<dbReference type="InterPro" id="IPR001128">
    <property type="entry name" value="Cyt_P450"/>
</dbReference>
<dbReference type="PANTHER" id="PTHR24287:SF1">
    <property type="entry name" value="P450, PUTATIVE (EUROFUNG)-RELATED"/>
    <property type="match status" value="1"/>
</dbReference>
<feature type="transmembrane region" description="Helical" evidence="12">
    <location>
        <begin position="6"/>
        <end position="22"/>
    </location>
</feature>
<dbReference type="PRINTS" id="PR01239">
    <property type="entry name" value="EP450IICYP52"/>
</dbReference>
<keyword evidence="12" id="KW-0812">Transmembrane</keyword>
<accession>A0A5M9K0P7</accession>
<evidence type="ECO:0000313" key="14">
    <source>
        <dbReference type="Proteomes" id="UP000322873"/>
    </source>
</evidence>
<keyword evidence="4 9" id="KW-0479">Metal-binding</keyword>
<evidence type="ECO:0000256" key="7">
    <source>
        <dbReference type="ARBA" id="ARBA00023026"/>
    </source>
</evidence>
<dbReference type="GO" id="GO:0005506">
    <property type="term" value="F:iron ion binding"/>
    <property type="evidence" value="ECO:0007669"/>
    <property type="project" value="InterPro"/>
</dbReference>
<dbReference type="CDD" id="cd11063">
    <property type="entry name" value="CYP52"/>
    <property type="match status" value="1"/>
</dbReference>
<evidence type="ECO:0000313" key="13">
    <source>
        <dbReference type="EMBL" id="KAA8573552.1"/>
    </source>
</evidence>
<gene>
    <name evidence="13" type="ORF">EYC84_005136</name>
</gene>
<dbReference type="PROSITE" id="PS00086">
    <property type="entry name" value="CYTOCHROME_P450"/>
    <property type="match status" value="1"/>
</dbReference>
<keyword evidence="8 10" id="KW-0503">Monooxygenase</keyword>
<keyword evidence="3 9" id="KW-0349">Heme</keyword>
<proteinExistence type="inferred from homology"/>
<feature type="compositionally biased region" description="Acidic residues" evidence="11">
    <location>
        <begin position="291"/>
        <end position="304"/>
    </location>
</feature>
<organism evidence="13 14">
    <name type="scientific">Monilinia fructicola</name>
    <name type="common">Brown rot fungus</name>
    <name type="synonym">Ciboria fructicola</name>
    <dbReference type="NCBI Taxonomy" id="38448"/>
    <lineage>
        <taxon>Eukaryota</taxon>
        <taxon>Fungi</taxon>
        <taxon>Dikarya</taxon>
        <taxon>Ascomycota</taxon>
        <taxon>Pezizomycotina</taxon>
        <taxon>Leotiomycetes</taxon>
        <taxon>Helotiales</taxon>
        <taxon>Sclerotiniaceae</taxon>
        <taxon>Monilinia</taxon>
    </lineage>
</organism>
<keyword evidence="14" id="KW-1185">Reference proteome</keyword>
<evidence type="ECO:0000256" key="9">
    <source>
        <dbReference type="PIRSR" id="PIRSR602402-1"/>
    </source>
</evidence>
<evidence type="ECO:0000256" key="10">
    <source>
        <dbReference type="RuleBase" id="RU000461"/>
    </source>
</evidence>